<feature type="transmembrane region" description="Helical" evidence="24">
    <location>
        <begin position="378"/>
        <end position="402"/>
    </location>
</feature>
<evidence type="ECO:0000313" key="26">
    <source>
        <dbReference type="EMBL" id="ETE67854.1"/>
    </source>
</evidence>
<feature type="transmembrane region" description="Helical" evidence="24">
    <location>
        <begin position="275"/>
        <end position="299"/>
    </location>
</feature>
<dbReference type="Proteomes" id="UP000018936">
    <property type="component" value="Unassembled WGS sequence"/>
</dbReference>
<evidence type="ECO:0000256" key="5">
    <source>
        <dbReference type="ARBA" id="ARBA00022692"/>
    </source>
</evidence>
<evidence type="ECO:0000256" key="4">
    <source>
        <dbReference type="ARBA" id="ARBA00022606"/>
    </source>
</evidence>
<feature type="transmembrane region" description="Helical" evidence="24">
    <location>
        <begin position="177"/>
        <end position="202"/>
    </location>
</feature>
<keyword evidence="13 22" id="KW-0675">Receptor</keyword>
<dbReference type="GO" id="GO:0005886">
    <property type="term" value="C:plasma membrane"/>
    <property type="evidence" value="ECO:0007669"/>
    <property type="project" value="UniProtKB-SubCell"/>
</dbReference>
<evidence type="ECO:0000256" key="24">
    <source>
        <dbReference type="SAM" id="Phobius"/>
    </source>
</evidence>
<evidence type="ECO:0000256" key="2">
    <source>
        <dbReference type="ARBA" id="ARBA00022475"/>
    </source>
</evidence>
<keyword evidence="5 22" id="KW-0812">Transmembrane</keyword>
<comment type="similarity">
    <text evidence="22">Belongs to the G-protein coupled receptor 1 family.</text>
</comment>
<feature type="region of interest" description="Disordered" evidence="23">
    <location>
        <begin position="1"/>
        <end position="29"/>
    </location>
</feature>
<evidence type="ECO:0000256" key="21">
    <source>
        <dbReference type="ARBA" id="ARBA00082077"/>
    </source>
</evidence>
<dbReference type="InterPro" id="IPR050125">
    <property type="entry name" value="GPCR_opsins"/>
</dbReference>
<evidence type="ECO:0000256" key="19">
    <source>
        <dbReference type="ARBA" id="ARBA00076328"/>
    </source>
</evidence>
<proteinExistence type="inferred from homology"/>
<accession>V8P018</accession>
<keyword evidence="12" id="KW-1015">Disulfide bond</keyword>
<evidence type="ECO:0000256" key="7">
    <source>
        <dbReference type="ARBA" id="ARBA00022989"/>
    </source>
</evidence>
<dbReference type="SUPFAM" id="SSF81321">
    <property type="entry name" value="Family A G protein-coupled receptor-like"/>
    <property type="match status" value="1"/>
</dbReference>
<dbReference type="PROSITE" id="PS50262">
    <property type="entry name" value="G_PROTEIN_RECEP_F1_2"/>
    <property type="match status" value="1"/>
</dbReference>
<comment type="caution">
    <text evidence="26">The sequence shown here is derived from an EMBL/GenBank/DDBJ whole genome shotgun (WGS) entry which is preliminary data.</text>
</comment>
<evidence type="ECO:0000256" key="3">
    <source>
        <dbReference type="ARBA" id="ARBA00022543"/>
    </source>
</evidence>
<gene>
    <name evidence="26" type="primary">OPN5</name>
    <name evidence="26" type="ORF">L345_06352</name>
</gene>
<keyword evidence="27" id="KW-1185">Reference proteome</keyword>
<dbReference type="PRINTS" id="PR00237">
    <property type="entry name" value="GPCRRHODOPSN"/>
</dbReference>
<keyword evidence="14" id="KW-0325">Glycoprotein</keyword>
<feature type="non-terminal residue" evidence="26">
    <location>
        <position position="1"/>
    </location>
</feature>
<evidence type="ECO:0000313" key="27">
    <source>
        <dbReference type="Proteomes" id="UP000018936"/>
    </source>
</evidence>
<evidence type="ECO:0000256" key="23">
    <source>
        <dbReference type="SAM" id="MobiDB-lite"/>
    </source>
</evidence>
<evidence type="ECO:0000256" key="13">
    <source>
        <dbReference type="ARBA" id="ARBA00023170"/>
    </source>
</evidence>
<feature type="domain" description="G-protein coupled receptors family 1 profile" evidence="25">
    <location>
        <begin position="156"/>
        <end position="431"/>
    </location>
</feature>
<dbReference type="FunFam" id="1.20.1070.10:FF:000104">
    <property type="entry name" value="Opsin 5"/>
    <property type="match status" value="1"/>
</dbReference>
<name>V8P018_OPHHA</name>
<dbReference type="EMBL" id="AZIM01001163">
    <property type="protein sequence ID" value="ETE67854.1"/>
    <property type="molecule type" value="Genomic_DNA"/>
</dbReference>
<evidence type="ECO:0000256" key="12">
    <source>
        <dbReference type="ARBA" id="ARBA00023157"/>
    </source>
</evidence>
<keyword evidence="6" id="KW-0681">Retinal protein</keyword>
<evidence type="ECO:0000256" key="11">
    <source>
        <dbReference type="ARBA" id="ARBA00023139"/>
    </source>
</evidence>
<dbReference type="GO" id="GO:0009881">
    <property type="term" value="F:photoreceptor activity"/>
    <property type="evidence" value="ECO:0007669"/>
    <property type="project" value="UniProtKB-KW"/>
</dbReference>
<evidence type="ECO:0000256" key="20">
    <source>
        <dbReference type="ARBA" id="ARBA00078374"/>
    </source>
</evidence>
<evidence type="ECO:0000256" key="22">
    <source>
        <dbReference type="RuleBase" id="RU000688"/>
    </source>
</evidence>
<keyword evidence="3" id="KW-0600">Photoreceptor protein</keyword>
<evidence type="ECO:0000256" key="6">
    <source>
        <dbReference type="ARBA" id="ARBA00022925"/>
    </source>
</evidence>
<dbReference type="GO" id="GO:0007604">
    <property type="term" value="P:phototransduction, UV"/>
    <property type="evidence" value="ECO:0007669"/>
    <property type="project" value="UniProtKB-ARBA"/>
</dbReference>
<sequence>TWKRKSPSPALSNPKESIHHSEAKETTSISQYVTSEAQKMPNKARSSSCESTSNTLSALLPSSASGFKSFNMTGMYSRQNASSQDINLPHYQPDGDPFASKLSKEADIIAGIYLLLIDLHVLKLNIHFWEDVFSVHSDSTLLVEFYFNVGVLSTLGNGYVIYMSIQRKRKLKPAEIMTVNLAVCDLGISVTGKPFSVIAFLSHRWIFGWSGCRWYGWTGFFFGVGSLITMTAVSLDRYFKICYLAYGKLNTTYNFSLDVLTFAPQGYQSALHHAFICLGIIWSYAAFWATIPFAGLGNYAPEPFGTSCTLDWWLAQGSVAGQAFILNILFFCLVFPTAVIVFSYIKIIAKVKSSSKDVAHYDSRIQNSHDIEIKLTKVAMLICAGFLFAWIPYAVVSVWSAFGKPDSVPIKVSVVPTLLAKSAAMYNPVIYQVINCKSACCQPGALRPLRKKNSLKKSRLYVVSTEKSEEMTETQLDVA</sequence>
<keyword evidence="9 22" id="KW-0297">G-protein coupled receptor</keyword>
<reference evidence="26 27" key="1">
    <citation type="journal article" date="2013" name="Proc. Natl. Acad. Sci. U.S.A.">
        <title>The king cobra genome reveals dynamic gene evolution and adaptation in the snake venom system.</title>
        <authorList>
            <person name="Vonk F.J."/>
            <person name="Casewell N.R."/>
            <person name="Henkel C.V."/>
            <person name="Heimberg A.M."/>
            <person name="Jansen H.J."/>
            <person name="McCleary R.J."/>
            <person name="Kerkkamp H.M."/>
            <person name="Vos R.A."/>
            <person name="Guerreiro I."/>
            <person name="Calvete J.J."/>
            <person name="Wuster W."/>
            <person name="Woods A.E."/>
            <person name="Logan J.M."/>
            <person name="Harrison R.A."/>
            <person name="Castoe T.A."/>
            <person name="de Koning A.P."/>
            <person name="Pollock D.D."/>
            <person name="Yandell M."/>
            <person name="Calderon D."/>
            <person name="Renjifo C."/>
            <person name="Currier R.B."/>
            <person name="Salgado D."/>
            <person name="Pla D."/>
            <person name="Sanz L."/>
            <person name="Hyder A.S."/>
            <person name="Ribeiro J.M."/>
            <person name="Arntzen J.W."/>
            <person name="van den Thillart G.E."/>
            <person name="Boetzer M."/>
            <person name="Pirovano W."/>
            <person name="Dirks R.P."/>
            <person name="Spaink H.P."/>
            <person name="Duboule D."/>
            <person name="McGlinn E."/>
            <person name="Kini R.M."/>
            <person name="Richardson M.K."/>
        </authorList>
    </citation>
    <scope>NUCLEOTIDE SEQUENCE</scope>
    <source>
        <tissue evidence="26">Blood</tissue>
    </source>
</reference>
<keyword evidence="8" id="KW-0157">Chromophore</keyword>
<evidence type="ECO:0000256" key="8">
    <source>
        <dbReference type="ARBA" id="ARBA00022991"/>
    </source>
</evidence>
<evidence type="ECO:0000256" key="18">
    <source>
        <dbReference type="ARBA" id="ARBA00072213"/>
    </source>
</evidence>
<feature type="transmembrane region" description="Helical" evidence="24">
    <location>
        <begin position="108"/>
        <end position="126"/>
    </location>
</feature>
<dbReference type="AlphaFoldDB" id="V8P018"/>
<evidence type="ECO:0000256" key="14">
    <source>
        <dbReference type="ARBA" id="ARBA00023180"/>
    </source>
</evidence>
<dbReference type="InterPro" id="IPR017452">
    <property type="entry name" value="GPCR_Rhodpsn_7TM"/>
</dbReference>
<organism evidence="26 27">
    <name type="scientific">Ophiophagus hannah</name>
    <name type="common">King cobra</name>
    <name type="synonym">Naja hannah</name>
    <dbReference type="NCBI Taxonomy" id="8665"/>
    <lineage>
        <taxon>Eukaryota</taxon>
        <taxon>Metazoa</taxon>
        <taxon>Chordata</taxon>
        <taxon>Craniata</taxon>
        <taxon>Vertebrata</taxon>
        <taxon>Euteleostomi</taxon>
        <taxon>Lepidosauria</taxon>
        <taxon>Squamata</taxon>
        <taxon>Bifurcata</taxon>
        <taxon>Unidentata</taxon>
        <taxon>Episquamata</taxon>
        <taxon>Toxicofera</taxon>
        <taxon>Serpentes</taxon>
        <taxon>Colubroidea</taxon>
        <taxon>Elapidae</taxon>
        <taxon>Elapinae</taxon>
        <taxon>Ophiophagus</taxon>
    </lineage>
</organism>
<dbReference type="PANTHER" id="PTHR24240">
    <property type="entry name" value="OPSIN"/>
    <property type="match status" value="1"/>
</dbReference>
<dbReference type="InterPro" id="IPR027430">
    <property type="entry name" value="Retinal_BS"/>
</dbReference>
<keyword evidence="2" id="KW-1003">Cell membrane</keyword>
<evidence type="ECO:0000256" key="10">
    <source>
        <dbReference type="ARBA" id="ARBA00023136"/>
    </source>
</evidence>
<feature type="transmembrane region" description="Helical" evidence="24">
    <location>
        <begin position="319"/>
        <end position="345"/>
    </location>
</feature>
<feature type="transmembrane region" description="Helical" evidence="24">
    <location>
        <begin position="146"/>
        <end position="165"/>
    </location>
</feature>
<keyword evidence="11" id="KW-0564">Palmitate</keyword>
<keyword evidence="10 24" id="KW-0472">Membrane</keyword>
<protein>
    <recommendedName>
        <fullName evidence="18">Opsin-5</fullName>
    </recommendedName>
    <alternativeName>
        <fullName evidence="21">G-protein coupled receptor 136</fullName>
    </alternativeName>
    <alternativeName>
        <fullName evidence="20">G-protein coupled receptor PGR12</fullName>
    </alternativeName>
    <alternativeName>
        <fullName evidence="19">Neuropsin</fullName>
    </alternativeName>
</protein>
<keyword evidence="15 22" id="KW-0807">Transducer</keyword>
<keyword evidence="7 24" id="KW-1133">Transmembrane helix</keyword>
<keyword evidence="16" id="KW-0449">Lipoprotein</keyword>
<dbReference type="GO" id="GO:0007601">
    <property type="term" value="P:visual perception"/>
    <property type="evidence" value="ECO:0007669"/>
    <property type="project" value="UniProtKB-KW"/>
</dbReference>
<dbReference type="GO" id="GO:0005502">
    <property type="term" value="F:11-cis retinal binding"/>
    <property type="evidence" value="ECO:0007669"/>
    <property type="project" value="UniProtKB-ARBA"/>
</dbReference>
<evidence type="ECO:0000256" key="17">
    <source>
        <dbReference type="ARBA" id="ARBA00023305"/>
    </source>
</evidence>
<evidence type="ECO:0000256" key="15">
    <source>
        <dbReference type="ARBA" id="ARBA00023224"/>
    </source>
</evidence>
<dbReference type="InterPro" id="IPR000276">
    <property type="entry name" value="GPCR_Rhodpsn"/>
</dbReference>
<dbReference type="OrthoDB" id="5564849at2759"/>
<keyword evidence="17" id="KW-0844">Vision</keyword>
<dbReference type="CDD" id="cd15074">
    <property type="entry name" value="7tmA_Opsin5_neuropsin"/>
    <property type="match status" value="1"/>
</dbReference>
<evidence type="ECO:0000259" key="25">
    <source>
        <dbReference type="PROSITE" id="PS50262"/>
    </source>
</evidence>
<evidence type="ECO:0000256" key="1">
    <source>
        <dbReference type="ARBA" id="ARBA00004651"/>
    </source>
</evidence>
<dbReference type="Pfam" id="PF00001">
    <property type="entry name" value="7tm_1"/>
    <property type="match status" value="2"/>
</dbReference>
<evidence type="ECO:0000256" key="16">
    <source>
        <dbReference type="ARBA" id="ARBA00023288"/>
    </source>
</evidence>
<keyword evidence="4" id="KW-0716">Sensory transduction</keyword>
<feature type="transmembrane region" description="Helical" evidence="24">
    <location>
        <begin position="214"/>
        <end position="235"/>
    </location>
</feature>
<dbReference type="GO" id="GO:0004930">
    <property type="term" value="F:G protein-coupled receptor activity"/>
    <property type="evidence" value="ECO:0007669"/>
    <property type="project" value="UniProtKB-KW"/>
</dbReference>
<evidence type="ECO:0000256" key="9">
    <source>
        <dbReference type="ARBA" id="ARBA00023040"/>
    </source>
</evidence>
<dbReference type="PROSITE" id="PS00237">
    <property type="entry name" value="G_PROTEIN_RECEP_F1_1"/>
    <property type="match status" value="1"/>
</dbReference>
<dbReference type="Gene3D" id="1.20.1070.10">
    <property type="entry name" value="Rhodopsin 7-helix transmembrane proteins"/>
    <property type="match status" value="1"/>
</dbReference>
<comment type="subcellular location">
    <subcellularLocation>
        <location evidence="1">Cell membrane</location>
        <topology evidence="1">Multi-pass membrane protein</topology>
    </subcellularLocation>
</comment>
<dbReference type="PROSITE" id="PS00238">
    <property type="entry name" value="OPSIN"/>
    <property type="match status" value="1"/>
</dbReference>
<feature type="compositionally biased region" description="Basic and acidic residues" evidence="23">
    <location>
        <begin position="16"/>
        <end position="25"/>
    </location>
</feature>